<evidence type="ECO:0000313" key="6">
    <source>
        <dbReference type="Proteomes" id="UP000019763"/>
    </source>
</evidence>
<accession>A0A023B9F0</accession>
<dbReference type="EMBL" id="AFNH02000388">
    <property type="protein sequence ID" value="EZG72759.1"/>
    <property type="molecule type" value="Genomic_DNA"/>
</dbReference>
<evidence type="ECO:0000313" key="5">
    <source>
        <dbReference type="EMBL" id="EZG72759.1"/>
    </source>
</evidence>
<feature type="compositionally biased region" description="Polar residues" evidence="3">
    <location>
        <begin position="231"/>
        <end position="246"/>
    </location>
</feature>
<dbReference type="RefSeq" id="XP_011129756.1">
    <property type="nucleotide sequence ID" value="XM_011131454.1"/>
</dbReference>
<keyword evidence="5" id="KW-0808">Transferase</keyword>
<evidence type="ECO:0000256" key="3">
    <source>
        <dbReference type="SAM" id="MobiDB-lite"/>
    </source>
</evidence>
<dbReference type="AlphaFoldDB" id="A0A023B9F0"/>
<evidence type="ECO:0000259" key="4">
    <source>
        <dbReference type="Pfam" id="PF12047"/>
    </source>
</evidence>
<keyword evidence="6" id="KW-1185">Reference proteome</keyword>
<comment type="subcellular location">
    <subcellularLocation>
        <location evidence="1">Nucleus</location>
    </subcellularLocation>
</comment>
<dbReference type="GeneID" id="22911878"/>
<feature type="region of interest" description="Disordered" evidence="3">
    <location>
        <begin position="231"/>
        <end position="261"/>
    </location>
</feature>
<evidence type="ECO:0000256" key="1">
    <source>
        <dbReference type="ARBA" id="ARBA00004123"/>
    </source>
</evidence>
<dbReference type="GO" id="GO:0008168">
    <property type="term" value="F:methyltransferase activity"/>
    <property type="evidence" value="ECO:0007669"/>
    <property type="project" value="UniProtKB-KW"/>
</dbReference>
<dbReference type="GO" id="GO:0032259">
    <property type="term" value="P:methylation"/>
    <property type="evidence" value="ECO:0007669"/>
    <property type="project" value="UniProtKB-KW"/>
</dbReference>
<proteinExistence type="predicted"/>
<dbReference type="VEuPathDB" id="CryptoDB:GNI_050740"/>
<keyword evidence="2" id="KW-0539">Nucleus</keyword>
<protein>
    <submittedName>
        <fullName evidence="5">Cytosine specific DNA methyltransferase replication foci domain protein</fullName>
    </submittedName>
</protein>
<keyword evidence="5" id="KW-0489">Methyltransferase</keyword>
<dbReference type="OrthoDB" id="348511at2759"/>
<comment type="caution">
    <text evidence="5">The sequence shown here is derived from an EMBL/GenBank/DDBJ whole genome shotgun (WGS) entry which is preliminary data.</text>
</comment>
<dbReference type="GO" id="GO:0005634">
    <property type="term" value="C:nucleus"/>
    <property type="evidence" value="ECO:0007669"/>
    <property type="project" value="UniProtKB-SubCell"/>
</dbReference>
<evidence type="ECO:0000256" key="2">
    <source>
        <dbReference type="ARBA" id="ARBA00023242"/>
    </source>
</evidence>
<reference evidence="5" key="1">
    <citation type="submission" date="2013-12" db="EMBL/GenBank/DDBJ databases">
        <authorList>
            <person name="Omoto C.K."/>
            <person name="Sibley D."/>
            <person name="Venepally P."/>
            <person name="Hadjithomas M."/>
            <person name="Karamycheva S."/>
            <person name="Brunk B."/>
            <person name="Roos D."/>
            <person name="Caler E."/>
            <person name="Lorenzi H."/>
        </authorList>
    </citation>
    <scope>NUCLEOTIDE SEQUENCE</scope>
</reference>
<feature type="domain" description="RFTS" evidence="4">
    <location>
        <begin position="151"/>
        <end position="208"/>
    </location>
</feature>
<organism evidence="5 6">
    <name type="scientific">Gregarina niphandrodes</name>
    <name type="common">Septate eugregarine</name>
    <dbReference type="NCBI Taxonomy" id="110365"/>
    <lineage>
        <taxon>Eukaryota</taxon>
        <taxon>Sar</taxon>
        <taxon>Alveolata</taxon>
        <taxon>Apicomplexa</taxon>
        <taxon>Conoidasida</taxon>
        <taxon>Gregarinasina</taxon>
        <taxon>Eugregarinorida</taxon>
        <taxon>Gregarinidae</taxon>
        <taxon>Gregarina</taxon>
    </lineage>
</organism>
<dbReference type="Pfam" id="PF12047">
    <property type="entry name" value="DNMT1-RFD"/>
    <property type="match status" value="1"/>
</dbReference>
<gene>
    <name evidence="5" type="ORF">GNI_050740</name>
</gene>
<sequence>MEGSTDALHRWVYPSSKPRHPKAPANVIPVSKYGEEHYPEESVPADYTMVDDLGRKCRYILVFLVYNHKGERLQRISHINQSAAKSQPLTLFGHLIPVDALTDRGAQQVKSILKSKRRRDYTAMGALAPYPVVAYLEELVLEYGQRPFDCPAMWLRSRGGVYYRLEEPAGRYKKLFGEEKRRFDVCTRLLKTLQIQPTLHLEELINLIQFGHREPSLVPEIIAAHAIVSSESNGSGRESTNASTGYGNIPSEESEDGSTDRVNRQAITSVTLAADQHVHGQHADSGSRSQYSKACELLRSRRGCVREEITPWGERYRLYPPVSRREIILKYGQFVITQARIFGGDAGDCGTVTTTAE</sequence>
<name>A0A023B9F0_GRENI</name>
<dbReference type="Proteomes" id="UP000019763">
    <property type="component" value="Unassembled WGS sequence"/>
</dbReference>
<dbReference type="InterPro" id="IPR022702">
    <property type="entry name" value="Cytosine_MeTrfase1_RFD"/>
</dbReference>